<name>X1HTD0_9ZZZZ</name>
<feature type="non-terminal residue" evidence="1">
    <location>
        <position position="46"/>
    </location>
</feature>
<accession>X1HTD0</accession>
<reference evidence="1" key="1">
    <citation type="journal article" date="2014" name="Front. Microbiol.">
        <title>High frequency of phylogenetically diverse reductive dehalogenase-homologous genes in deep subseafloor sedimentary metagenomes.</title>
        <authorList>
            <person name="Kawai M."/>
            <person name="Futagami T."/>
            <person name="Toyoda A."/>
            <person name="Takaki Y."/>
            <person name="Nishi S."/>
            <person name="Hori S."/>
            <person name="Arai W."/>
            <person name="Tsubouchi T."/>
            <person name="Morono Y."/>
            <person name="Uchiyama I."/>
            <person name="Ito T."/>
            <person name="Fujiyama A."/>
            <person name="Inagaki F."/>
            <person name="Takami H."/>
        </authorList>
    </citation>
    <scope>NUCLEOTIDE SEQUENCE</scope>
    <source>
        <strain evidence="1">Expedition CK06-06</strain>
    </source>
</reference>
<dbReference type="EMBL" id="BARU01028620">
    <property type="protein sequence ID" value="GAH72737.1"/>
    <property type="molecule type" value="Genomic_DNA"/>
</dbReference>
<sequence length="46" mass="5268">MNDFETRQIEEYEPGQTFGISQDALRKPSLAYMMWLVLAGLFSLGI</sequence>
<organism evidence="1">
    <name type="scientific">marine sediment metagenome</name>
    <dbReference type="NCBI Taxonomy" id="412755"/>
    <lineage>
        <taxon>unclassified sequences</taxon>
        <taxon>metagenomes</taxon>
        <taxon>ecological metagenomes</taxon>
    </lineage>
</organism>
<dbReference type="AlphaFoldDB" id="X1HTD0"/>
<comment type="caution">
    <text evidence="1">The sequence shown here is derived from an EMBL/GenBank/DDBJ whole genome shotgun (WGS) entry which is preliminary data.</text>
</comment>
<gene>
    <name evidence="1" type="ORF">S03H2_45660</name>
</gene>
<protein>
    <submittedName>
        <fullName evidence="1">Uncharacterized protein</fullName>
    </submittedName>
</protein>
<proteinExistence type="predicted"/>
<evidence type="ECO:0000313" key="1">
    <source>
        <dbReference type="EMBL" id="GAH72737.1"/>
    </source>
</evidence>